<feature type="disulfide bond" evidence="20">
    <location>
        <begin position="330"/>
        <end position="340"/>
    </location>
</feature>
<reference evidence="24 25" key="1">
    <citation type="submission" date="2019-01" db="EMBL/GenBank/DDBJ databases">
        <title>Draft Genome and Complete Hox-Cluster Characterization of the Sterlet Sturgeon (Acipenser ruthenus).</title>
        <authorList>
            <person name="Wei Q."/>
        </authorList>
    </citation>
    <scope>NUCLEOTIDE SEQUENCE [LARGE SCALE GENOMIC DNA]</scope>
    <source>
        <strain evidence="24">WHYD16114868_AA</strain>
        <tissue evidence="24">Blood</tissue>
    </source>
</reference>
<name>A0A444UZD8_ACIRT</name>
<dbReference type="Proteomes" id="UP000289886">
    <property type="component" value="Unassembled WGS sequence"/>
</dbReference>
<dbReference type="PANTHER" id="PTHR10125">
    <property type="entry name" value="P2X PURINOCEPTOR"/>
    <property type="match status" value="1"/>
</dbReference>
<keyword evidence="8 22" id="KW-1133">Transmembrane helix</keyword>
<evidence type="ECO:0000256" key="16">
    <source>
        <dbReference type="ARBA" id="ARBA00036239"/>
    </source>
</evidence>
<evidence type="ECO:0000256" key="20">
    <source>
        <dbReference type="PIRSR" id="PIRSR005713-2"/>
    </source>
</evidence>
<evidence type="ECO:0000256" key="13">
    <source>
        <dbReference type="ARBA" id="ARBA00023286"/>
    </source>
</evidence>
<dbReference type="GO" id="GO:0005524">
    <property type="term" value="F:ATP binding"/>
    <property type="evidence" value="ECO:0007669"/>
    <property type="project" value="UniProtKB-KW"/>
</dbReference>
<evidence type="ECO:0000256" key="12">
    <source>
        <dbReference type="ARBA" id="ARBA00023180"/>
    </source>
</evidence>
<keyword evidence="22" id="KW-0675">Receptor</keyword>
<comment type="catalytic activity">
    <reaction evidence="17">
        <text>Ca(2+)(in) = Ca(2+)(out)</text>
        <dbReference type="Rhea" id="RHEA:29671"/>
        <dbReference type="ChEBI" id="CHEBI:29108"/>
    </reaction>
</comment>
<feature type="region of interest" description="Disordered" evidence="23">
    <location>
        <begin position="495"/>
        <end position="515"/>
    </location>
</feature>
<dbReference type="GO" id="GO:0004931">
    <property type="term" value="F:extracellularly ATP-gated monoatomic cation channel activity"/>
    <property type="evidence" value="ECO:0007669"/>
    <property type="project" value="InterPro"/>
</dbReference>
<dbReference type="GO" id="GO:0005886">
    <property type="term" value="C:plasma membrane"/>
    <property type="evidence" value="ECO:0007669"/>
    <property type="project" value="UniProtKB-SubCell"/>
</dbReference>
<dbReference type="GO" id="GO:0070588">
    <property type="term" value="P:calcium ion transmembrane transport"/>
    <property type="evidence" value="ECO:0007669"/>
    <property type="project" value="TreeGrafter"/>
</dbReference>
<dbReference type="Gene3D" id="2.60.490.10">
    <property type="entry name" value="atp-gated p2x4 ion channel domain"/>
    <property type="match status" value="2"/>
</dbReference>
<comment type="function">
    <text evidence="22">Receptor for ATP that acts as a ligand-gated ion channel.</text>
</comment>
<evidence type="ECO:0000256" key="23">
    <source>
        <dbReference type="SAM" id="MobiDB-lite"/>
    </source>
</evidence>
<dbReference type="InterPro" id="IPR003045">
    <property type="entry name" value="P2X2_purnocptor"/>
</dbReference>
<dbReference type="Gene3D" id="1.10.287.940">
    <property type="entry name" value="atp-gated p2x4 ion channel"/>
    <property type="match status" value="1"/>
</dbReference>
<dbReference type="InterPro" id="IPR001429">
    <property type="entry name" value="P2X_purnocptor"/>
</dbReference>
<keyword evidence="5 22" id="KW-0812">Transmembrane</keyword>
<keyword evidence="25" id="KW-1185">Reference proteome</keyword>
<keyword evidence="6 19" id="KW-0547">Nucleotide-binding</keyword>
<protein>
    <recommendedName>
        <fullName evidence="22">P2X purinoceptor</fullName>
    </recommendedName>
</protein>
<evidence type="ECO:0000256" key="7">
    <source>
        <dbReference type="ARBA" id="ARBA00022840"/>
    </source>
</evidence>
<keyword evidence="9 22" id="KW-0406">Ion transport</keyword>
<comment type="similarity">
    <text evidence="2 22">Belongs to the P2X receptor family.</text>
</comment>
<dbReference type="PRINTS" id="PR01309">
    <property type="entry name" value="P2X2RECEPTOR"/>
</dbReference>
<keyword evidence="11 20" id="KW-1015">Disulfide bond</keyword>
<feature type="transmembrane region" description="Helical" evidence="22">
    <location>
        <begin position="449"/>
        <end position="471"/>
    </location>
</feature>
<feature type="binding site" evidence="19">
    <location>
        <position position="423"/>
    </location>
    <ligand>
        <name>ATP</name>
        <dbReference type="ChEBI" id="CHEBI:30616"/>
        <note>ligand shared between two neighboring subunits of the homotrimer</note>
    </ligand>
</feature>
<keyword evidence="7 19" id="KW-0067">ATP-binding</keyword>
<comment type="catalytic activity">
    <reaction evidence="16">
        <text>Na(+)(in) = Na(+)(out)</text>
        <dbReference type="Rhea" id="RHEA:34963"/>
        <dbReference type="ChEBI" id="CHEBI:29101"/>
    </reaction>
</comment>
<dbReference type="GO" id="GO:0001614">
    <property type="term" value="F:purinergic nucleotide receptor activity"/>
    <property type="evidence" value="ECO:0007669"/>
    <property type="project" value="InterPro"/>
</dbReference>
<dbReference type="AlphaFoldDB" id="A0A444UZD8"/>
<dbReference type="PRINTS" id="PR01307">
    <property type="entry name" value="P2XRECEPTOR"/>
</dbReference>
<dbReference type="GO" id="GO:0043235">
    <property type="term" value="C:receptor complex"/>
    <property type="evidence" value="ECO:0007669"/>
    <property type="project" value="TreeGrafter"/>
</dbReference>
<evidence type="ECO:0000256" key="15">
    <source>
        <dbReference type="ARBA" id="ARBA00034430"/>
    </source>
</evidence>
<dbReference type="FunFam" id="1.10.287.940:FF:000008">
    <property type="entry name" value="P2X purinoceptor"/>
    <property type="match status" value="1"/>
</dbReference>
<keyword evidence="4" id="KW-1003">Cell membrane</keyword>
<evidence type="ECO:0000256" key="5">
    <source>
        <dbReference type="ARBA" id="ARBA00022692"/>
    </source>
</evidence>
<dbReference type="PIRSF" id="PIRSF005713">
    <property type="entry name" value="P2X_purinoceptor"/>
    <property type="match status" value="1"/>
</dbReference>
<evidence type="ECO:0000256" key="8">
    <source>
        <dbReference type="ARBA" id="ARBA00022989"/>
    </source>
</evidence>
<evidence type="ECO:0000256" key="22">
    <source>
        <dbReference type="RuleBase" id="RU000681"/>
    </source>
</evidence>
<gene>
    <name evidence="24" type="ORF">EOD39_19043</name>
</gene>
<evidence type="ECO:0000256" key="11">
    <source>
        <dbReference type="ARBA" id="ARBA00023157"/>
    </source>
</evidence>
<evidence type="ECO:0000256" key="2">
    <source>
        <dbReference type="ARBA" id="ARBA00009848"/>
    </source>
</evidence>
<evidence type="ECO:0000256" key="4">
    <source>
        <dbReference type="ARBA" id="ARBA00022475"/>
    </source>
</evidence>
<feature type="disulfide bond" evidence="20">
    <location>
        <begin position="231"/>
        <end position="282"/>
    </location>
</feature>
<feature type="disulfide bond" evidence="20">
    <location>
        <begin position="242"/>
        <end position="265"/>
    </location>
</feature>
<feature type="glycosylation site" description="N-linked (GlcNAc...) asparagine" evidence="21">
    <location>
        <position position="300"/>
    </location>
</feature>
<evidence type="ECO:0000256" key="1">
    <source>
        <dbReference type="ARBA" id="ARBA00004651"/>
    </source>
</evidence>
<evidence type="ECO:0000256" key="21">
    <source>
        <dbReference type="PIRSR" id="PIRSR005713-3"/>
    </source>
</evidence>
<comment type="catalytic activity">
    <reaction evidence="15">
        <text>K(+)(in) = K(+)(out)</text>
        <dbReference type="Rhea" id="RHEA:29463"/>
        <dbReference type="ChEBI" id="CHEBI:29103"/>
    </reaction>
</comment>
<dbReference type="PROSITE" id="PS01212">
    <property type="entry name" value="P2X_RECEPTOR"/>
    <property type="match status" value="1"/>
</dbReference>
<organism evidence="24 25">
    <name type="scientific">Acipenser ruthenus</name>
    <name type="common">Sterlet sturgeon</name>
    <dbReference type="NCBI Taxonomy" id="7906"/>
    <lineage>
        <taxon>Eukaryota</taxon>
        <taxon>Metazoa</taxon>
        <taxon>Chordata</taxon>
        <taxon>Craniata</taxon>
        <taxon>Vertebrata</taxon>
        <taxon>Euteleostomi</taxon>
        <taxon>Actinopterygii</taxon>
        <taxon>Chondrostei</taxon>
        <taxon>Acipenseriformes</taxon>
        <taxon>Acipenseridae</taxon>
        <taxon>Acipenser</taxon>
    </lineage>
</organism>
<evidence type="ECO:0000256" key="18">
    <source>
        <dbReference type="ARBA" id="ARBA00056854"/>
    </source>
</evidence>
<evidence type="ECO:0000256" key="19">
    <source>
        <dbReference type="PIRSR" id="PIRSR005713-1"/>
    </source>
</evidence>
<dbReference type="Pfam" id="PF00864">
    <property type="entry name" value="P2X_receptor"/>
    <property type="match status" value="1"/>
</dbReference>
<dbReference type="PANTHER" id="PTHR10125:SF4">
    <property type="entry name" value="P2X PURINOCEPTOR 2"/>
    <property type="match status" value="1"/>
</dbReference>
<evidence type="ECO:0000256" key="10">
    <source>
        <dbReference type="ARBA" id="ARBA00023136"/>
    </source>
</evidence>
<feature type="compositionally biased region" description="Polar residues" evidence="23">
    <location>
        <begin position="495"/>
        <end position="504"/>
    </location>
</feature>
<keyword evidence="14 22" id="KW-0407">Ion channel</keyword>
<evidence type="ECO:0000313" key="24">
    <source>
        <dbReference type="EMBL" id="RXM93468.1"/>
    </source>
</evidence>
<dbReference type="FunFam" id="2.60.490.10:FF:000001">
    <property type="entry name" value="P2X purinoceptor"/>
    <property type="match status" value="1"/>
</dbReference>
<dbReference type="InterPro" id="IPR053792">
    <property type="entry name" value="P2X_RECEPTOR_CS"/>
</dbReference>
<evidence type="ECO:0000313" key="25">
    <source>
        <dbReference type="Proteomes" id="UP000289886"/>
    </source>
</evidence>
<keyword evidence="13" id="KW-1071">Ligand-gated ion channel</keyword>
<feature type="binding site" evidence="19">
    <location>
        <position position="302"/>
    </location>
    <ligand>
        <name>ATP</name>
        <dbReference type="ChEBI" id="CHEBI:30616"/>
        <note>ligand shared between two neighboring subunits of the homotrimer</note>
    </ligand>
</feature>
<keyword evidence="10 22" id="KW-0472">Membrane</keyword>
<comment type="function">
    <text evidence="18">ATP-gated nonselective transmembrane cation channel permeable to potassium, sodium and calcium. Activation by extracellular ATP induces a variety of cellular responses, such as excitatory postsynaptic responses in sensory neurons, neuromuscular junctions (NMJ) formation, hearing, perception of taste and peristalsis. In the inner ear, regulates sound transduction and auditory neurotransmission, outer hair cell electromotility, inner ear gap junctions, and K(+) recycling. Mediates synaptic transmission between neurons and from neurons to smooth muscle.</text>
</comment>
<dbReference type="NCBIfam" id="TIGR00863">
    <property type="entry name" value="P2X"/>
    <property type="match status" value="1"/>
</dbReference>
<keyword evidence="3 22" id="KW-0813">Transport</keyword>
<accession>A0A444UZD8</accession>
<keyword evidence="12" id="KW-0325">Glycoprotein</keyword>
<evidence type="ECO:0000256" key="3">
    <source>
        <dbReference type="ARBA" id="ARBA00022448"/>
    </source>
</evidence>
<feature type="disulfide bond" evidence="20">
    <location>
        <begin position="374"/>
        <end position="383"/>
    </location>
</feature>
<dbReference type="InterPro" id="IPR027309">
    <property type="entry name" value="P2X_extracellular_dom_sf"/>
</dbReference>
<comment type="subcellular location">
    <subcellularLocation>
        <location evidence="1">Cell membrane</location>
        <topology evidence="1">Multi-pass membrane protein</topology>
    </subcellularLocation>
    <subcellularLocation>
        <location evidence="22">Membrane</location>
        <topology evidence="22">Multi-pass membrane protein</topology>
    </subcellularLocation>
</comment>
<evidence type="ECO:0000256" key="17">
    <source>
        <dbReference type="ARBA" id="ARBA00036634"/>
    </source>
</evidence>
<comment type="caution">
    <text evidence="24">The sequence shown here is derived from an EMBL/GenBank/DDBJ whole genome shotgun (WGS) entry which is preliminary data.</text>
</comment>
<feature type="transmembrane region" description="Helical" evidence="22">
    <location>
        <begin position="32"/>
        <end position="50"/>
    </location>
</feature>
<evidence type="ECO:0000256" key="6">
    <source>
        <dbReference type="ARBA" id="ARBA00022741"/>
    </source>
</evidence>
<feature type="disulfide bond" evidence="20">
    <location>
        <begin position="248"/>
        <end position="276"/>
    </location>
</feature>
<feature type="binding site" evidence="19">
    <location>
        <begin position="404"/>
        <end position="406"/>
    </location>
    <ligand>
        <name>ATP</name>
        <dbReference type="ChEBI" id="CHEBI:30616"/>
        <note>ligand shared between two neighboring subunits of the homotrimer</note>
    </ligand>
</feature>
<sequence>MGLKGVIVECFVGFWDYETAKVMVVKNRPLGIIYRSVQFLIVTYFTWYVFIIQKAYQEIETGPESSIYTKMNGVALSGDTVQDMVEYVRPSEGGDVISAILRKEVTHNQRQGVCAEHFSVPGANCTEDSDCTPQEIGMQGNGKRTGLCVPYYNQTFKTCQIKSWYVFIIQKAYQEIETGPESSIYTKMNGVALSGDTVQDMVEYVRPSEGGDVISAILRKEVTHNQRQGVCAEHFSVPGANCTEDSDCTPQEIGMQGNGKRTGLCVPYYNQTFKTCQIKSWCPIEEFAAVREPALKEAINFTVFIKNTVHFPKFRVLRGNTKGKKNLHSCTYNAVTNIYCPVFTLGYIAKQAEENFTELCETGGVIGVFINWKCNLDLDPSECYPQYAFRRLDLRKDLISSGYNYRFGKYYSRNGSEYRSLVKAFGMRIDVIVHGEAGKFSIIPTIINMVAAMTSVGICSFLCDWILLTFIDKNEIYSDVKFDGITSDPSRELATENTTVSQDSTHTDLSDNVQL</sequence>
<evidence type="ECO:0000256" key="14">
    <source>
        <dbReference type="ARBA" id="ARBA00023303"/>
    </source>
</evidence>
<dbReference type="InterPro" id="IPR059116">
    <property type="entry name" value="P2X_receptor"/>
</dbReference>
<proteinExistence type="inferred from homology"/>
<dbReference type="GO" id="GO:0033198">
    <property type="term" value="P:response to ATP"/>
    <property type="evidence" value="ECO:0007669"/>
    <property type="project" value="InterPro"/>
</dbReference>
<dbReference type="GO" id="GO:0098794">
    <property type="term" value="C:postsynapse"/>
    <property type="evidence" value="ECO:0007669"/>
    <property type="project" value="GOC"/>
</dbReference>
<dbReference type="EMBL" id="SCEB01004561">
    <property type="protein sequence ID" value="RXM93468.1"/>
    <property type="molecule type" value="Genomic_DNA"/>
</dbReference>
<evidence type="ECO:0000256" key="9">
    <source>
        <dbReference type="ARBA" id="ARBA00023065"/>
    </source>
</evidence>